<dbReference type="Proteomes" id="UP001314205">
    <property type="component" value="Unassembled WGS sequence"/>
</dbReference>
<dbReference type="PANTHER" id="PTHR22930">
    <property type="match status" value="1"/>
</dbReference>
<evidence type="ECO:0000313" key="1">
    <source>
        <dbReference type="EMBL" id="CAK1587978.1"/>
    </source>
</evidence>
<dbReference type="EMBL" id="CAVLGL010000082">
    <property type="protein sequence ID" value="CAK1587978.1"/>
    <property type="molecule type" value="Genomic_DNA"/>
</dbReference>
<keyword evidence="2" id="KW-1185">Reference proteome</keyword>
<evidence type="ECO:0000313" key="2">
    <source>
        <dbReference type="Proteomes" id="UP001314205"/>
    </source>
</evidence>
<evidence type="ECO:0008006" key="3">
    <source>
        <dbReference type="Google" id="ProtNLM"/>
    </source>
</evidence>
<proteinExistence type="predicted"/>
<name>A0AAV1KY74_9NEOP</name>
<organism evidence="1 2">
    <name type="scientific">Parnassius mnemosyne</name>
    <name type="common">clouded apollo</name>
    <dbReference type="NCBI Taxonomy" id="213953"/>
    <lineage>
        <taxon>Eukaryota</taxon>
        <taxon>Metazoa</taxon>
        <taxon>Ecdysozoa</taxon>
        <taxon>Arthropoda</taxon>
        <taxon>Hexapoda</taxon>
        <taxon>Insecta</taxon>
        <taxon>Pterygota</taxon>
        <taxon>Neoptera</taxon>
        <taxon>Endopterygota</taxon>
        <taxon>Lepidoptera</taxon>
        <taxon>Glossata</taxon>
        <taxon>Ditrysia</taxon>
        <taxon>Papilionoidea</taxon>
        <taxon>Papilionidae</taxon>
        <taxon>Parnassiinae</taxon>
        <taxon>Parnassini</taxon>
        <taxon>Parnassius</taxon>
        <taxon>Driopa</taxon>
    </lineage>
</organism>
<accession>A0AAV1KY74</accession>
<dbReference type="InterPro" id="IPR045249">
    <property type="entry name" value="HARBI1-like"/>
</dbReference>
<dbReference type="PANTHER" id="PTHR22930:SF269">
    <property type="entry name" value="NUCLEASE HARBI1-LIKE PROTEIN"/>
    <property type="match status" value="1"/>
</dbReference>
<comment type="caution">
    <text evidence="1">The sequence shown here is derived from an EMBL/GenBank/DDBJ whole genome shotgun (WGS) entry which is preliminary data.</text>
</comment>
<reference evidence="1 2" key="1">
    <citation type="submission" date="2023-11" db="EMBL/GenBank/DDBJ databases">
        <authorList>
            <person name="Hedman E."/>
            <person name="Englund M."/>
            <person name="Stromberg M."/>
            <person name="Nyberg Akerstrom W."/>
            <person name="Nylinder S."/>
            <person name="Jareborg N."/>
            <person name="Kallberg Y."/>
            <person name="Kronander E."/>
        </authorList>
    </citation>
    <scope>NUCLEOTIDE SEQUENCE [LARGE SCALE GENOMIC DNA]</scope>
</reference>
<gene>
    <name evidence="1" type="ORF">PARMNEM_LOCUS8674</name>
</gene>
<protein>
    <recommendedName>
        <fullName evidence="3">DDE Tnp4 domain-containing protein</fullName>
    </recommendedName>
</protein>
<dbReference type="AlphaFoldDB" id="A0AAV1KY74"/>
<sequence length="219" mass="26181">MEQKKIALLLLYRRRQRRLHYIRQRICWIHPYNTLRKEKGDFYTKFIDLREHEDKFFIYFRMSKSSFDELHGRLKDSLQHQRIVRDCIEPVEMLAVTIRYLASGCTFTDLHLNYRLGISTVSKIVNEVCFSIWRVMLPDCMPTPSKEMWEKISEEFEKRANFPHCIDAVDGKHIRIINPLGSKYYNYKGYSSIVLMAVADTNYRFVHVDIGSYGKDYDS</sequence>